<dbReference type="RefSeq" id="WP_152215613.1">
    <property type="nucleotide sequence ID" value="NZ_WESC01000005.1"/>
</dbReference>
<comment type="caution">
    <text evidence="8">The sequence shown here is derived from an EMBL/GenBank/DDBJ whole genome shotgun (WGS) entry which is preliminary data.</text>
</comment>
<evidence type="ECO:0000259" key="7">
    <source>
        <dbReference type="PROSITE" id="PS50975"/>
    </source>
</evidence>
<dbReference type="GO" id="GO:0005829">
    <property type="term" value="C:cytosol"/>
    <property type="evidence" value="ECO:0007669"/>
    <property type="project" value="TreeGrafter"/>
</dbReference>
<feature type="binding site" evidence="5">
    <location>
        <begin position="281"/>
        <end position="282"/>
    </location>
    <ligand>
        <name>ATP</name>
        <dbReference type="ChEBI" id="CHEBI:30616"/>
    </ligand>
</feature>
<comment type="similarity">
    <text evidence="5 6">Belongs to the PurK/PurT family.</text>
</comment>
<feature type="binding site" evidence="5">
    <location>
        <position position="224"/>
    </location>
    <ligand>
        <name>ATP</name>
        <dbReference type="ChEBI" id="CHEBI:30616"/>
    </ligand>
</feature>
<evidence type="ECO:0000313" key="8">
    <source>
        <dbReference type="EMBL" id="KAB7740771.1"/>
    </source>
</evidence>
<evidence type="ECO:0000256" key="1">
    <source>
        <dbReference type="ARBA" id="ARBA00022598"/>
    </source>
</evidence>
<dbReference type="SUPFAM" id="SSF52440">
    <property type="entry name" value="PreATP-grasp domain"/>
    <property type="match status" value="1"/>
</dbReference>
<dbReference type="NCBIfam" id="NF004676">
    <property type="entry name" value="PRK06019.1-2"/>
    <property type="match status" value="1"/>
</dbReference>
<dbReference type="Gene3D" id="3.30.470.20">
    <property type="entry name" value="ATP-grasp fold, B domain"/>
    <property type="match status" value="1"/>
</dbReference>
<comment type="pathway">
    <text evidence="5 6">Purine metabolism; IMP biosynthesis via de novo pathway; 5-amino-1-(5-phospho-D-ribosyl)imidazole-4-carboxylate from 5-amino-1-(5-phospho-D-ribosyl)imidazole (N5-CAIR route): step 1/2.</text>
</comment>
<dbReference type="Proteomes" id="UP000468901">
    <property type="component" value="Unassembled WGS sequence"/>
</dbReference>
<comment type="subunit">
    <text evidence="5 6">Homodimer.</text>
</comment>
<feature type="binding site" evidence="5">
    <location>
        <begin position="163"/>
        <end position="169"/>
    </location>
    <ligand>
        <name>ATP</name>
        <dbReference type="ChEBI" id="CHEBI:30616"/>
    </ligand>
</feature>
<dbReference type="InterPro" id="IPR003135">
    <property type="entry name" value="ATP-grasp_carboxylate-amine"/>
</dbReference>
<sequence>MPSAKSPLTSNPLAIIAPGGRIGILGGGQLGRMLATAAAELGLSCHIYCPDEEAPAADVAAAATRAAYDDAEALARFADSVDVVTYEFENVPAETARILGEHAPVRPGALALATAQDRSVEKNFLASHGIPTAPFADVDDEASLEAAVARIGTPAILKTRRFGYDGKGQAKIANPAEAHAAFGSIGHQSAILEGFVPFEREISVIVARGLDGKTAAYDPVENVHKHHILDRTFAPATLASALAGEARAIAAKIVDELDYVGVMGVEMFLLPEGASPRILVNEVAPRVHNSGHWTQDACAISQFEQHIRAVCGWPLGDPKRHSDAVMTNLIGDDANDWQSLAGEPGLAIHLYGKAEARPGRKMGHVTRLYPLGTLPPDAVR</sequence>
<dbReference type="InterPro" id="IPR011054">
    <property type="entry name" value="Rudment_hybrid_motif"/>
</dbReference>
<dbReference type="GO" id="GO:0004638">
    <property type="term" value="F:phosphoribosylaminoimidazole carboxylase activity"/>
    <property type="evidence" value="ECO:0007669"/>
    <property type="project" value="InterPro"/>
</dbReference>
<dbReference type="GO" id="GO:0034028">
    <property type="term" value="F:5-(carboxyamino)imidazole ribonucleotide synthase activity"/>
    <property type="evidence" value="ECO:0007669"/>
    <property type="project" value="UniProtKB-UniRule"/>
</dbReference>
<dbReference type="InterPro" id="IPR011761">
    <property type="entry name" value="ATP-grasp"/>
</dbReference>
<evidence type="ECO:0000256" key="6">
    <source>
        <dbReference type="RuleBase" id="RU361200"/>
    </source>
</evidence>
<comment type="function">
    <text evidence="5">Catalyzes the ATP-dependent conversion of 5-aminoimidazole ribonucleotide (AIR) and HCO(3)(-) to N5-carboxyaminoimidazole ribonucleotide (N5-CAIR).</text>
</comment>
<dbReference type="PANTHER" id="PTHR11609">
    <property type="entry name" value="PURINE BIOSYNTHESIS PROTEIN 6/7, PUR6/7"/>
    <property type="match status" value="1"/>
</dbReference>
<dbReference type="InterPro" id="IPR040686">
    <property type="entry name" value="PurK_C"/>
</dbReference>
<keyword evidence="4 5" id="KW-0067">ATP-binding</keyword>
<reference evidence="8 9" key="1">
    <citation type="submission" date="2019-09" db="EMBL/GenBank/DDBJ databases">
        <title>Parvibaculum sedimenti sp. nov., isolated from sediment.</title>
        <authorList>
            <person name="Wang Y."/>
        </authorList>
    </citation>
    <scope>NUCLEOTIDE SEQUENCE [LARGE SCALE GENOMIC DNA]</scope>
    <source>
        <strain evidence="8 9">HXT-9</strain>
    </source>
</reference>
<dbReference type="GO" id="GO:0006189">
    <property type="term" value="P:'de novo' IMP biosynthetic process"/>
    <property type="evidence" value="ECO:0007669"/>
    <property type="project" value="UniProtKB-UniRule"/>
</dbReference>
<dbReference type="Pfam" id="PF02222">
    <property type="entry name" value="ATP-grasp"/>
    <property type="match status" value="1"/>
</dbReference>
<dbReference type="SMART" id="SM01209">
    <property type="entry name" value="GARS_A"/>
    <property type="match status" value="1"/>
</dbReference>
<dbReference type="InterPro" id="IPR005875">
    <property type="entry name" value="PurK"/>
</dbReference>
<gene>
    <name evidence="5 6" type="primary">purK</name>
    <name evidence="8" type="ORF">F2P47_06915</name>
</gene>
<dbReference type="PROSITE" id="PS50975">
    <property type="entry name" value="ATP_GRASP"/>
    <property type="match status" value="1"/>
</dbReference>
<evidence type="ECO:0000313" key="9">
    <source>
        <dbReference type="Proteomes" id="UP000468901"/>
    </source>
</evidence>
<dbReference type="FunFam" id="3.40.50.20:FF:000016">
    <property type="entry name" value="N5-carboxyaminoimidazole ribonucleotide synthase"/>
    <property type="match status" value="1"/>
</dbReference>
<feature type="binding site" evidence="5">
    <location>
        <position position="201"/>
    </location>
    <ligand>
        <name>ATP</name>
        <dbReference type="ChEBI" id="CHEBI:30616"/>
    </ligand>
</feature>
<dbReference type="EMBL" id="WESC01000005">
    <property type="protein sequence ID" value="KAB7740771.1"/>
    <property type="molecule type" value="Genomic_DNA"/>
</dbReference>
<dbReference type="Gene3D" id="3.40.50.20">
    <property type="match status" value="1"/>
</dbReference>
<comment type="function">
    <text evidence="6">Catalyzes the ATP-dependent conversion of 5-aminoimidazole ribonucleotide (AIR) and HCO(3)- to N5-carboxyaminoimidazole ribonucleotide (N5-CAIR).</text>
</comment>
<dbReference type="FunFam" id="3.30.1490.20:FF:000015">
    <property type="entry name" value="N5-carboxyaminoimidazole ribonucleotide synthase"/>
    <property type="match status" value="1"/>
</dbReference>
<evidence type="ECO:0000256" key="2">
    <source>
        <dbReference type="ARBA" id="ARBA00022741"/>
    </source>
</evidence>
<dbReference type="InterPro" id="IPR016185">
    <property type="entry name" value="PreATP-grasp_dom_sf"/>
</dbReference>
<keyword evidence="3 5" id="KW-0658">Purine biosynthesis</keyword>
<dbReference type="EC" id="6.3.4.18" evidence="5 6"/>
<feature type="domain" description="ATP-grasp" evidence="7">
    <location>
        <begin position="122"/>
        <end position="311"/>
    </location>
</feature>
<evidence type="ECO:0000256" key="4">
    <source>
        <dbReference type="ARBA" id="ARBA00022840"/>
    </source>
</evidence>
<dbReference type="InterPro" id="IPR013815">
    <property type="entry name" value="ATP_grasp_subdomain_1"/>
</dbReference>
<dbReference type="InterPro" id="IPR054350">
    <property type="entry name" value="PurT/PurK_preATP-grasp"/>
</dbReference>
<keyword evidence="2 5" id="KW-0547">Nucleotide-binding</keyword>
<dbReference type="Gene3D" id="3.30.1490.20">
    <property type="entry name" value="ATP-grasp fold, A domain"/>
    <property type="match status" value="1"/>
</dbReference>
<name>A0A6N6VIQ9_9HYPH</name>
<accession>A0A6N6VIQ9</accession>
<proteinExistence type="inferred from homology"/>
<feature type="binding site" evidence="5">
    <location>
        <begin position="193"/>
        <end position="196"/>
    </location>
    <ligand>
        <name>ATP</name>
        <dbReference type="ChEBI" id="CHEBI:30616"/>
    </ligand>
</feature>
<feature type="binding site" evidence="5">
    <location>
        <position position="118"/>
    </location>
    <ligand>
        <name>ATP</name>
        <dbReference type="ChEBI" id="CHEBI:30616"/>
    </ligand>
</feature>
<dbReference type="Pfam" id="PF22660">
    <property type="entry name" value="RS_preATP-grasp-like"/>
    <property type="match status" value="1"/>
</dbReference>
<dbReference type="NCBIfam" id="NF004675">
    <property type="entry name" value="PRK06019.1-1"/>
    <property type="match status" value="1"/>
</dbReference>
<dbReference type="HAMAP" id="MF_01928">
    <property type="entry name" value="PurK"/>
    <property type="match status" value="1"/>
</dbReference>
<dbReference type="NCBIfam" id="TIGR01161">
    <property type="entry name" value="purK"/>
    <property type="match status" value="1"/>
</dbReference>
<dbReference type="AlphaFoldDB" id="A0A6N6VIQ9"/>
<evidence type="ECO:0000256" key="3">
    <source>
        <dbReference type="ARBA" id="ARBA00022755"/>
    </source>
</evidence>
<organism evidence="8 9">
    <name type="scientific">Parvibaculum sedimenti</name>
    <dbReference type="NCBI Taxonomy" id="2608632"/>
    <lineage>
        <taxon>Bacteria</taxon>
        <taxon>Pseudomonadati</taxon>
        <taxon>Pseudomonadota</taxon>
        <taxon>Alphaproteobacteria</taxon>
        <taxon>Hyphomicrobiales</taxon>
        <taxon>Parvibaculaceae</taxon>
        <taxon>Parvibaculum</taxon>
    </lineage>
</organism>
<dbReference type="SUPFAM" id="SSF56059">
    <property type="entry name" value="Glutathione synthetase ATP-binding domain-like"/>
    <property type="match status" value="1"/>
</dbReference>
<dbReference type="GO" id="GO:0046872">
    <property type="term" value="F:metal ion binding"/>
    <property type="evidence" value="ECO:0007669"/>
    <property type="project" value="InterPro"/>
</dbReference>
<dbReference type="Pfam" id="PF17769">
    <property type="entry name" value="PurK_C"/>
    <property type="match status" value="1"/>
</dbReference>
<keyword evidence="1 5" id="KW-0436">Ligase</keyword>
<dbReference type="SUPFAM" id="SSF51246">
    <property type="entry name" value="Rudiment single hybrid motif"/>
    <property type="match status" value="1"/>
</dbReference>
<evidence type="ECO:0000256" key="5">
    <source>
        <dbReference type="HAMAP-Rule" id="MF_01928"/>
    </source>
</evidence>
<protein>
    <recommendedName>
        <fullName evidence="5 6">N5-carboxyaminoimidazole ribonucleotide synthase</fullName>
        <shortName evidence="5 6">N5-CAIR synthase</shortName>
        <ecNumber evidence="5 6">6.3.4.18</ecNumber>
    </recommendedName>
    <alternativeName>
        <fullName evidence="5 6">5-(carboxyamino)imidazole ribonucleotide synthetase</fullName>
    </alternativeName>
</protein>
<dbReference type="FunFam" id="3.30.470.20:FF:000029">
    <property type="entry name" value="N5-carboxyaminoimidazole ribonucleotide synthase"/>
    <property type="match status" value="1"/>
</dbReference>
<dbReference type="UniPathway" id="UPA00074">
    <property type="reaction ID" value="UER00942"/>
</dbReference>
<dbReference type="GO" id="GO:0005524">
    <property type="term" value="F:ATP binding"/>
    <property type="evidence" value="ECO:0007669"/>
    <property type="project" value="UniProtKB-UniRule"/>
</dbReference>
<comment type="catalytic activity">
    <reaction evidence="5 6">
        <text>5-amino-1-(5-phospho-beta-D-ribosyl)imidazole + hydrogencarbonate + ATP = 5-carboxyamino-1-(5-phospho-D-ribosyl)imidazole + ADP + phosphate + 2 H(+)</text>
        <dbReference type="Rhea" id="RHEA:19317"/>
        <dbReference type="ChEBI" id="CHEBI:15378"/>
        <dbReference type="ChEBI" id="CHEBI:17544"/>
        <dbReference type="ChEBI" id="CHEBI:30616"/>
        <dbReference type="ChEBI" id="CHEBI:43474"/>
        <dbReference type="ChEBI" id="CHEBI:58730"/>
        <dbReference type="ChEBI" id="CHEBI:137981"/>
        <dbReference type="ChEBI" id="CHEBI:456216"/>
        <dbReference type="EC" id="6.3.4.18"/>
    </reaction>
</comment>
<feature type="binding site" evidence="5">
    <location>
        <position position="158"/>
    </location>
    <ligand>
        <name>ATP</name>
        <dbReference type="ChEBI" id="CHEBI:30616"/>
    </ligand>
</feature>
<dbReference type="NCBIfam" id="NF004679">
    <property type="entry name" value="PRK06019.1-5"/>
    <property type="match status" value="1"/>
</dbReference>
<dbReference type="PANTHER" id="PTHR11609:SF5">
    <property type="entry name" value="PHOSPHORIBOSYLAMINOIMIDAZOLE CARBOXYLASE"/>
    <property type="match status" value="1"/>
</dbReference>
<keyword evidence="9" id="KW-1185">Reference proteome</keyword>